<organism evidence="2">
    <name type="scientific">Medicago truncatula</name>
    <name type="common">Barrel medic</name>
    <name type="synonym">Medicago tribuloides</name>
    <dbReference type="NCBI Taxonomy" id="3880"/>
    <lineage>
        <taxon>Eukaryota</taxon>
        <taxon>Viridiplantae</taxon>
        <taxon>Streptophyta</taxon>
        <taxon>Embryophyta</taxon>
        <taxon>Tracheophyta</taxon>
        <taxon>Spermatophyta</taxon>
        <taxon>Magnoliopsida</taxon>
        <taxon>eudicotyledons</taxon>
        <taxon>Gunneridae</taxon>
        <taxon>Pentapetalae</taxon>
        <taxon>rosids</taxon>
        <taxon>fabids</taxon>
        <taxon>Fabales</taxon>
        <taxon>Fabaceae</taxon>
        <taxon>Papilionoideae</taxon>
        <taxon>50 kb inversion clade</taxon>
        <taxon>NPAAA clade</taxon>
        <taxon>Hologalegina</taxon>
        <taxon>IRL clade</taxon>
        <taxon>Trifolieae</taxon>
        <taxon>Medicago</taxon>
    </lineage>
</organism>
<dbReference type="Proteomes" id="UP000265566">
    <property type="component" value="Chromosome 2"/>
</dbReference>
<proteinExistence type="predicted"/>
<name>A0A396J540_MEDTR</name>
<comment type="caution">
    <text evidence="2">The sequence shown here is derived from an EMBL/GenBank/DDBJ whole genome shotgun (WGS) entry which is preliminary data.</text>
</comment>
<dbReference type="Gramene" id="rna7455">
    <property type="protein sequence ID" value="RHN71818.1"/>
    <property type="gene ID" value="gene7455"/>
</dbReference>
<evidence type="ECO:0000313" key="2">
    <source>
        <dbReference type="EMBL" id="RHN71818.1"/>
    </source>
</evidence>
<gene>
    <name evidence="2" type="ORF">MtrunA17_Chr2g0280921</name>
</gene>
<sequence>MLPLDANPHAVDVVTLLAEQLFSKWAQSGTVTNPPPPPKPPRVKMANPRLK</sequence>
<evidence type="ECO:0000256" key="1">
    <source>
        <dbReference type="SAM" id="MobiDB-lite"/>
    </source>
</evidence>
<dbReference type="AlphaFoldDB" id="A0A396J540"/>
<protein>
    <submittedName>
        <fullName evidence="2">Uncharacterized protein</fullName>
    </submittedName>
</protein>
<reference evidence="2" key="1">
    <citation type="journal article" date="2018" name="Nat. Plants">
        <title>Whole-genome landscape of Medicago truncatula symbiotic genes.</title>
        <authorList>
            <person name="Pecrix Y."/>
            <person name="Gamas P."/>
            <person name="Carrere S."/>
        </authorList>
    </citation>
    <scope>NUCLEOTIDE SEQUENCE</scope>
    <source>
        <tissue evidence="2">Leaves</tissue>
    </source>
</reference>
<accession>A0A396J540</accession>
<dbReference type="EMBL" id="PSQE01000002">
    <property type="protein sequence ID" value="RHN71818.1"/>
    <property type="molecule type" value="Genomic_DNA"/>
</dbReference>
<feature type="region of interest" description="Disordered" evidence="1">
    <location>
        <begin position="27"/>
        <end position="51"/>
    </location>
</feature>